<dbReference type="OrthoDB" id="5565075at2759"/>
<name>A0A9C6UCZ4_FRAOC</name>
<keyword evidence="2" id="KW-0645">Protease</keyword>
<feature type="chain" id="PRO_5038629102" evidence="6">
    <location>
        <begin position="20"/>
        <end position="280"/>
    </location>
</feature>
<feature type="domain" description="Peptidase S1" evidence="7">
    <location>
        <begin position="25"/>
        <end position="267"/>
    </location>
</feature>
<organism evidence="8 9">
    <name type="scientific">Frankliniella occidentalis</name>
    <name type="common">Western flower thrips</name>
    <name type="synonym">Euthrips occidentalis</name>
    <dbReference type="NCBI Taxonomy" id="133901"/>
    <lineage>
        <taxon>Eukaryota</taxon>
        <taxon>Metazoa</taxon>
        <taxon>Ecdysozoa</taxon>
        <taxon>Arthropoda</taxon>
        <taxon>Hexapoda</taxon>
        <taxon>Insecta</taxon>
        <taxon>Pterygota</taxon>
        <taxon>Neoptera</taxon>
        <taxon>Paraneoptera</taxon>
        <taxon>Thysanoptera</taxon>
        <taxon>Terebrantia</taxon>
        <taxon>Thripoidea</taxon>
        <taxon>Thripidae</taxon>
        <taxon>Frankliniella</taxon>
    </lineage>
</organism>
<evidence type="ECO:0000256" key="4">
    <source>
        <dbReference type="ARBA" id="ARBA00022825"/>
    </source>
</evidence>
<dbReference type="Gene3D" id="2.40.10.10">
    <property type="entry name" value="Trypsin-like serine proteases"/>
    <property type="match status" value="1"/>
</dbReference>
<reference evidence="9" key="1">
    <citation type="submission" date="2025-08" db="UniProtKB">
        <authorList>
            <consortium name="RefSeq"/>
        </authorList>
    </citation>
    <scope>IDENTIFICATION</scope>
    <source>
        <tissue evidence="9">Whole organism</tissue>
    </source>
</reference>
<dbReference type="Pfam" id="PF00089">
    <property type="entry name" value="Trypsin"/>
    <property type="match status" value="1"/>
</dbReference>
<comment type="similarity">
    <text evidence="1">Belongs to the peptidase S1 family.</text>
</comment>
<protein>
    <submittedName>
        <fullName evidence="9">Brachyurin-like</fullName>
    </submittedName>
</protein>
<sequence>MKSLVLAAALCAALASAAADSRLRIINGDVAYRTQFPHQAAIYPNLGEKRSLYDPAIPFCGGSLIHPKWVLTAAQCIDGFTKWAVMLGVSNAVQAKEAGRVTMVTSWAARHDRYDSRRAAYDIGVLQLPREVQLSDTIALVALAPEGVNYAGQKAVLSGFGYTNDVGQGALVMTSELRFTTLPIVSQYPCYNTWGSSDASQMCVEALGSSGCTGDNGGPLTLNDTDGNLIQVGLMSQVACTGGCTKGCPIFFTRVNVFYDWLSETTGINFPLEYPSRYLG</sequence>
<dbReference type="InterPro" id="IPR050430">
    <property type="entry name" value="Peptidase_S1"/>
</dbReference>
<dbReference type="AlphaFoldDB" id="A0A9C6UCZ4"/>
<dbReference type="InterPro" id="IPR001254">
    <property type="entry name" value="Trypsin_dom"/>
</dbReference>
<accession>A0A9C6UCZ4</accession>
<evidence type="ECO:0000256" key="1">
    <source>
        <dbReference type="ARBA" id="ARBA00007664"/>
    </source>
</evidence>
<keyword evidence="8" id="KW-1185">Reference proteome</keyword>
<keyword evidence="6" id="KW-0732">Signal</keyword>
<dbReference type="KEGG" id="foc:113208328"/>
<evidence type="ECO:0000313" key="9">
    <source>
        <dbReference type="RefSeq" id="XP_052127043.1"/>
    </source>
</evidence>
<dbReference type="PANTHER" id="PTHR24276">
    <property type="entry name" value="POLYSERASE-RELATED"/>
    <property type="match status" value="1"/>
</dbReference>
<keyword evidence="5" id="KW-1015">Disulfide bond</keyword>
<evidence type="ECO:0000313" key="8">
    <source>
        <dbReference type="Proteomes" id="UP000504606"/>
    </source>
</evidence>
<dbReference type="FunFam" id="2.40.10.10:FF:000068">
    <property type="entry name" value="transmembrane protease serine 2"/>
    <property type="match status" value="1"/>
</dbReference>
<evidence type="ECO:0000256" key="2">
    <source>
        <dbReference type="ARBA" id="ARBA00022670"/>
    </source>
</evidence>
<dbReference type="InterPro" id="IPR001314">
    <property type="entry name" value="Peptidase_S1A"/>
</dbReference>
<proteinExistence type="inferred from homology"/>
<dbReference type="GO" id="GO:0006508">
    <property type="term" value="P:proteolysis"/>
    <property type="evidence" value="ECO:0007669"/>
    <property type="project" value="UniProtKB-KW"/>
</dbReference>
<dbReference type="GeneID" id="113208328"/>
<keyword evidence="3" id="KW-0378">Hydrolase</keyword>
<dbReference type="PRINTS" id="PR00722">
    <property type="entry name" value="CHYMOTRYPSIN"/>
</dbReference>
<dbReference type="SUPFAM" id="SSF50494">
    <property type="entry name" value="Trypsin-like serine proteases"/>
    <property type="match status" value="1"/>
</dbReference>
<dbReference type="InterPro" id="IPR043504">
    <property type="entry name" value="Peptidase_S1_PA_chymotrypsin"/>
</dbReference>
<dbReference type="CDD" id="cd00190">
    <property type="entry name" value="Tryp_SPc"/>
    <property type="match status" value="1"/>
</dbReference>
<dbReference type="InterPro" id="IPR009003">
    <property type="entry name" value="Peptidase_S1_PA"/>
</dbReference>
<keyword evidence="4" id="KW-0720">Serine protease</keyword>
<feature type="signal peptide" evidence="6">
    <location>
        <begin position="1"/>
        <end position="19"/>
    </location>
</feature>
<dbReference type="RefSeq" id="XP_052127043.1">
    <property type="nucleotide sequence ID" value="XM_052271083.1"/>
</dbReference>
<dbReference type="SMART" id="SM00020">
    <property type="entry name" value="Tryp_SPc"/>
    <property type="match status" value="1"/>
</dbReference>
<evidence type="ECO:0000256" key="5">
    <source>
        <dbReference type="ARBA" id="ARBA00023157"/>
    </source>
</evidence>
<gene>
    <name evidence="9" type="primary">LOC113208328</name>
</gene>
<dbReference type="GO" id="GO:0004252">
    <property type="term" value="F:serine-type endopeptidase activity"/>
    <property type="evidence" value="ECO:0007669"/>
    <property type="project" value="InterPro"/>
</dbReference>
<evidence type="ECO:0000256" key="6">
    <source>
        <dbReference type="SAM" id="SignalP"/>
    </source>
</evidence>
<evidence type="ECO:0000259" key="7">
    <source>
        <dbReference type="PROSITE" id="PS50240"/>
    </source>
</evidence>
<dbReference type="PANTHER" id="PTHR24276:SF98">
    <property type="entry name" value="FI18310P1-RELATED"/>
    <property type="match status" value="1"/>
</dbReference>
<dbReference type="PROSITE" id="PS50240">
    <property type="entry name" value="TRYPSIN_DOM"/>
    <property type="match status" value="1"/>
</dbReference>
<dbReference type="Proteomes" id="UP000504606">
    <property type="component" value="Unplaced"/>
</dbReference>
<evidence type="ECO:0000256" key="3">
    <source>
        <dbReference type="ARBA" id="ARBA00022801"/>
    </source>
</evidence>